<dbReference type="EMBL" id="JAGGJV010000008">
    <property type="protein sequence ID" value="MBP1860673.1"/>
    <property type="molecule type" value="Genomic_DNA"/>
</dbReference>
<sequence length="407" mass="45219">MELSSIHGHHAPQKLGGNSDALMYAVPSTSSLGASFLFLAVFLQFIQILLFYFIPLEARYTLAGMTVFSLAICCILIKNYRYDVNLVFLSVALMFLCWIISKIFVNSEFKINFAMQQLSIPLWLLAAKSYTLQKYQSKIRIILYVILFFACFMMLTGDSYTVGGIERPANFIDIGGPHLSAYIALGIYIYLSSDRTDKKSNILHLLSIITLIYIIYTYQVRTIYLAIFAYFLITLIKKTSLSKSAISFAFFEIIVFSAAIALVVSVSTDLNQFSSGRTDVYIERLNQISQKSLVELFFGSGPGSDLIVSDQWWWDAKNSHNDFLTILYERGLVGVIGVILLFVGMAKGRSAETIAITSAVFIASAISNGLMSRPLAFFLFALALSLDSALQPSALPRASSAPARSEN</sequence>
<name>A0ABS4ERW3_9HYPH</name>
<evidence type="ECO:0008006" key="4">
    <source>
        <dbReference type="Google" id="ProtNLM"/>
    </source>
</evidence>
<keyword evidence="3" id="KW-1185">Reference proteome</keyword>
<accession>A0ABS4ERW3</accession>
<dbReference type="PANTHER" id="PTHR37422:SF13">
    <property type="entry name" value="LIPOPOLYSACCHARIDE BIOSYNTHESIS PROTEIN PA4999-RELATED"/>
    <property type="match status" value="1"/>
</dbReference>
<feature type="transmembrane region" description="Helical" evidence="1">
    <location>
        <begin position="326"/>
        <end position="346"/>
    </location>
</feature>
<organism evidence="2 3">
    <name type="scientific">Rhizobium herbae</name>
    <dbReference type="NCBI Taxonomy" id="508661"/>
    <lineage>
        <taxon>Bacteria</taxon>
        <taxon>Pseudomonadati</taxon>
        <taxon>Pseudomonadota</taxon>
        <taxon>Alphaproteobacteria</taxon>
        <taxon>Hyphomicrobiales</taxon>
        <taxon>Rhizobiaceae</taxon>
        <taxon>Rhizobium/Agrobacterium group</taxon>
        <taxon>Rhizobium</taxon>
    </lineage>
</organism>
<feature type="transmembrane region" description="Helical" evidence="1">
    <location>
        <begin position="203"/>
        <end position="233"/>
    </location>
</feature>
<feature type="transmembrane region" description="Helical" evidence="1">
    <location>
        <begin position="60"/>
        <end position="77"/>
    </location>
</feature>
<evidence type="ECO:0000256" key="1">
    <source>
        <dbReference type="SAM" id="Phobius"/>
    </source>
</evidence>
<dbReference type="Proteomes" id="UP000823786">
    <property type="component" value="Unassembled WGS sequence"/>
</dbReference>
<feature type="transmembrane region" description="Helical" evidence="1">
    <location>
        <begin position="32"/>
        <end position="54"/>
    </location>
</feature>
<reference evidence="2 3" key="1">
    <citation type="submission" date="2021-03" db="EMBL/GenBank/DDBJ databases">
        <title>Genomic Encyclopedia of Type Strains, Phase IV (KMG-IV): sequencing the most valuable type-strain genomes for metagenomic binning, comparative biology and taxonomic classification.</title>
        <authorList>
            <person name="Goeker M."/>
        </authorList>
    </citation>
    <scope>NUCLEOTIDE SEQUENCE [LARGE SCALE GENOMIC DNA]</scope>
    <source>
        <strain evidence="2 3">DSM 26427</strain>
    </source>
</reference>
<proteinExistence type="predicted"/>
<feature type="transmembrane region" description="Helical" evidence="1">
    <location>
        <begin position="245"/>
        <end position="267"/>
    </location>
</feature>
<dbReference type="PANTHER" id="PTHR37422">
    <property type="entry name" value="TEICHURONIC ACID BIOSYNTHESIS PROTEIN TUAE"/>
    <property type="match status" value="1"/>
</dbReference>
<feature type="transmembrane region" description="Helical" evidence="1">
    <location>
        <begin position="139"/>
        <end position="157"/>
    </location>
</feature>
<protein>
    <recommendedName>
        <fullName evidence="4">O-antigen ligase domain-containing protein</fullName>
    </recommendedName>
</protein>
<gene>
    <name evidence="2" type="ORF">J2Z75_004194</name>
</gene>
<feature type="transmembrane region" description="Helical" evidence="1">
    <location>
        <begin position="353"/>
        <end position="371"/>
    </location>
</feature>
<evidence type="ECO:0000313" key="3">
    <source>
        <dbReference type="Proteomes" id="UP000823786"/>
    </source>
</evidence>
<feature type="transmembrane region" description="Helical" evidence="1">
    <location>
        <begin position="169"/>
        <end position="191"/>
    </location>
</feature>
<dbReference type="InterPro" id="IPR051533">
    <property type="entry name" value="WaaL-like"/>
</dbReference>
<keyword evidence="1" id="KW-1133">Transmembrane helix</keyword>
<evidence type="ECO:0000313" key="2">
    <source>
        <dbReference type="EMBL" id="MBP1860673.1"/>
    </source>
</evidence>
<keyword evidence="1" id="KW-0812">Transmembrane</keyword>
<comment type="caution">
    <text evidence="2">The sequence shown here is derived from an EMBL/GenBank/DDBJ whole genome shotgun (WGS) entry which is preliminary data.</text>
</comment>
<feature type="transmembrane region" description="Helical" evidence="1">
    <location>
        <begin position="84"/>
        <end position="105"/>
    </location>
</feature>
<dbReference type="RefSeq" id="WP_209854681.1">
    <property type="nucleotide sequence ID" value="NZ_JAGGJV010000008.1"/>
</dbReference>
<keyword evidence="1" id="KW-0472">Membrane</keyword>